<protein>
    <recommendedName>
        <fullName evidence="4">EamA domain-containing protein</fullName>
    </recommendedName>
</protein>
<dbReference type="SUPFAM" id="SSF103481">
    <property type="entry name" value="Multidrug resistance efflux transporter EmrE"/>
    <property type="match status" value="1"/>
</dbReference>
<keyword evidence="1" id="KW-0812">Transmembrane</keyword>
<evidence type="ECO:0008006" key="4">
    <source>
        <dbReference type="Google" id="ProtNLM"/>
    </source>
</evidence>
<dbReference type="AlphaFoldDB" id="A0A6G0XQ02"/>
<feature type="transmembrane region" description="Helical" evidence="1">
    <location>
        <begin position="354"/>
        <end position="372"/>
    </location>
</feature>
<dbReference type="InterPro" id="IPR037185">
    <property type="entry name" value="EmrE-like"/>
</dbReference>
<feature type="transmembrane region" description="Helical" evidence="1">
    <location>
        <begin position="57"/>
        <end position="76"/>
    </location>
</feature>
<comment type="caution">
    <text evidence="2">The sequence shown here is derived from an EMBL/GenBank/DDBJ whole genome shotgun (WGS) entry which is preliminary data.</text>
</comment>
<dbReference type="Proteomes" id="UP000481153">
    <property type="component" value="Unassembled WGS sequence"/>
</dbReference>
<dbReference type="EMBL" id="VJMJ01000027">
    <property type="protein sequence ID" value="KAF0742479.1"/>
    <property type="molecule type" value="Genomic_DNA"/>
</dbReference>
<keyword evidence="1" id="KW-1133">Transmembrane helix</keyword>
<feature type="transmembrane region" description="Helical" evidence="1">
    <location>
        <begin position="155"/>
        <end position="174"/>
    </location>
</feature>
<feature type="transmembrane region" description="Helical" evidence="1">
    <location>
        <begin position="236"/>
        <end position="255"/>
    </location>
</feature>
<dbReference type="GO" id="GO:0016020">
    <property type="term" value="C:membrane"/>
    <property type="evidence" value="ECO:0007669"/>
    <property type="project" value="TreeGrafter"/>
</dbReference>
<reference evidence="2 3" key="1">
    <citation type="submission" date="2019-07" db="EMBL/GenBank/DDBJ databases">
        <title>Genomics analysis of Aphanomyces spp. identifies a new class of oomycete effector associated with host adaptation.</title>
        <authorList>
            <person name="Gaulin E."/>
        </authorList>
    </citation>
    <scope>NUCLEOTIDE SEQUENCE [LARGE SCALE GENOMIC DNA]</scope>
    <source>
        <strain evidence="2 3">ATCC 201684</strain>
    </source>
</reference>
<feature type="transmembrane region" description="Helical" evidence="1">
    <location>
        <begin position="7"/>
        <end position="25"/>
    </location>
</feature>
<name>A0A6G0XQ02_9STRA</name>
<accession>A0A6G0XQ02</accession>
<keyword evidence="1" id="KW-0472">Membrane</keyword>
<gene>
    <name evidence="2" type="ORF">Ae201684_002575</name>
</gene>
<feature type="transmembrane region" description="Helical" evidence="1">
    <location>
        <begin position="267"/>
        <end position="289"/>
    </location>
</feature>
<feature type="transmembrane region" description="Helical" evidence="1">
    <location>
        <begin position="384"/>
        <end position="405"/>
    </location>
</feature>
<keyword evidence="3" id="KW-1185">Reference proteome</keyword>
<feature type="transmembrane region" description="Helical" evidence="1">
    <location>
        <begin position="126"/>
        <end position="149"/>
    </location>
</feature>
<proteinExistence type="predicted"/>
<feature type="transmembrane region" description="Helical" evidence="1">
    <location>
        <begin position="181"/>
        <end position="202"/>
    </location>
</feature>
<feature type="transmembrane region" description="Helical" evidence="1">
    <location>
        <begin position="320"/>
        <end position="342"/>
    </location>
</feature>
<evidence type="ECO:0000313" key="2">
    <source>
        <dbReference type="EMBL" id="KAF0742479.1"/>
    </source>
</evidence>
<evidence type="ECO:0000256" key="1">
    <source>
        <dbReference type="SAM" id="Phobius"/>
    </source>
</evidence>
<evidence type="ECO:0000313" key="3">
    <source>
        <dbReference type="Proteomes" id="UP000481153"/>
    </source>
</evidence>
<sequence>MGVAWTYVLLGCATLLCGAMGTILMKVQFSLMSNGTEICFDPATNTTSTYCPFNKPWFGVLQMKIAMSLCLVFLVLRKKCTGKPYLESPVFKRKLLGARFMPQPRTYEERRTLLQQAYDGPTWKTLFYLVLPAILDLASTILAFTGLLWVPASVYQMSNGAVLVFSAFIAMRFLGRELYCYQILSILLVTLAVIVFSVAGILGDGNHDITPFDIYVNITQAQLPNIAITTSDVKHAVGIIFILLAQVVLAVQFAVEEYFMVERHVSPLLLVGMEGFWGLVLLLLLMPVLRMTPTSDSLLAQIWHEDYTDTWEKIKHSSSLWWVVLLYMFCIGLYNIAALYVTKYLSAVVRSMLEIGRTVGVWVVGVTVYYVFSWNGPNSPGEAWTPWSWVQLVGFLLLVLATLTYKQTIHFPCIGLYQDERGLPISEPQVVFLGDRR</sequence>
<dbReference type="PANTHER" id="PTHR13146">
    <property type="match status" value="1"/>
</dbReference>
<dbReference type="PANTHER" id="PTHR13146:SF6">
    <property type="entry name" value="THH1_TOM1_TOM3 DOMAIN-CONTAINING PROTEIN"/>
    <property type="match status" value="1"/>
</dbReference>
<organism evidence="2 3">
    <name type="scientific">Aphanomyces euteiches</name>
    <dbReference type="NCBI Taxonomy" id="100861"/>
    <lineage>
        <taxon>Eukaryota</taxon>
        <taxon>Sar</taxon>
        <taxon>Stramenopiles</taxon>
        <taxon>Oomycota</taxon>
        <taxon>Saprolegniomycetes</taxon>
        <taxon>Saprolegniales</taxon>
        <taxon>Verrucalvaceae</taxon>
        <taxon>Aphanomyces</taxon>
    </lineage>
</organism>
<dbReference type="VEuPathDB" id="FungiDB:AeMF1_009379"/>